<proteinExistence type="predicted"/>
<evidence type="ECO:0000256" key="1">
    <source>
        <dbReference type="SAM" id="MobiDB-lite"/>
    </source>
</evidence>
<dbReference type="Gene3D" id="3.30.710.10">
    <property type="entry name" value="Potassium Channel Kv1.1, Chain A"/>
    <property type="match status" value="1"/>
</dbReference>
<evidence type="ECO:0000259" key="2">
    <source>
        <dbReference type="Pfam" id="PF00651"/>
    </source>
</evidence>
<organism evidence="3 4">
    <name type="scientific">Orbilia blumenaviensis</name>
    <dbReference type="NCBI Taxonomy" id="1796055"/>
    <lineage>
        <taxon>Eukaryota</taxon>
        <taxon>Fungi</taxon>
        <taxon>Dikarya</taxon>
        <taxon>Ascomycota</taxon>
        <taxon>Pezizomycotina</taxon>
        <taxon>Orbiliomycetes</taxon>
        <taxon>Orbiliales</taxon>
        <taxon>Orbiliaceae</taxon>
        <taxon>Orbilia</taxon>
    </lineage>
</organism>
<protein>
    <recommendedName>
        <fullName evidence="2">BTB domain-containing protein</fullName>
    </recommendedName>
</protein>
<keyword evidence="4" id="KW-1185">Reference proteome</keyword>
<name>A0AAV9U3I0_9PEZI</name>
<accession>A0AAV9U3I0</accession>
<dbReference type="InterPro" id="IPR011333">
    <property type="entry name" value="SKP1/BTB/POZ_sf"/>
</dbReference>
<dbReference type="Pfam" id="PF00651">
    <property type="entry name" value="BTB"/>
    <property type="match status" value="1"/>
</dbReference>
<feature type="domain" description="BTB" evidence="2">
    <location>
        <begin position="84"/>
        <end position="193"/>
    </location>
</feature>
<feature type="compositionally biased region" description="Polar residues" evidence="1">
    <location>
        <begin position="51"/>
        <end position="67"/>
    </location>
</feature>
<dbReference type="EMBL" id="JAVHNS010000015">
    <property type="protein sequence ID" value="KAK6334430.1"/>
    <property type="molecule type" value="Genomic_DNA"/>
</dbReference>
<dbReference type="Proteomes" id="UP001373714">
    <property type="component" value="Unassembled WGS sequence"/>
</dbReference>
<sequence length="290" mass="32678">MSLIIEWPEDPEPSHLAILKSPYPTAMESRIDSFATSIRQNMAFIKFCEPPSSTNSEATDSETSNSEHQPEEERLALLKNIISDRDYMDLVCVVGGRTRRQGFLCHRIIIGKQSPNIASTLESTNLRVQLPFEIGLPWKITANGFIRVLDWCYKRTVPTESDYFADLAQLYVAAKILEINALAGMTMEILKKKDFAFEFDLKRYCIDDIPPDIGKTLTKLNARRHVERLNVVYSVMGSDKSGRDDSILLAVKSVAAVGKTLYSKYIAKGLTHGLFTIDLQRILEVADEPN</sequence>
<dbReference type="SUPFAM" id="SSF54695">
    <property type="entry name" value="POZ domain"/>
    <property type="match status" value="1"/>
</dbReference>
<reference evidence="3 4" key="1">
    <citation type="submission" date="2019-10" db="EMBL/GenBank/DDBJ databases">
        <authorList>
            <person name="Palmer J.M."/>
        </authorList>
    </citation>
    <scope>NUCLEOTIDE SEQUENCE [LARGE SCALE GENOMIC DNA]</scope>
    <source>
        <strain evidence="3 4">TWF730</strain>
    </source>
</reference>
<feature type="region of interest" description="Disordered" evidence="1">
    <location>
        <begin position="51"/>
        <end position="71"/>
    </location>
</feature>
<dbReference type="CDD" id="cd18186">
    <property type="entry name" value="BTB_POZ_ZBTB_KLHL-like"/>
    <property type="match status" value="1"/>
</dbReference>
<comment type="caution">
    <text evidence="3">The sequence shown here is derived from an EMBL/GenBank/DDBJ whole genome shotgun (WGS) entry which is preliminary data.</text>
</comment>
<gene>
    <name evidence="3" type="ORF">TWF730_003644</name>
</gene>
<dbReference type="InterPro" id="IPR000210">
    <property type="entry name" value="BTB/POZ_dom"/>
</dbReference>
<evidence type="ECO:0000313" key="3">
    <source>
        <dbReference type="EMBL" id="KAK6334430.1"/>
    </source>
</evidence>
<evidence type="ECO:0000313" key="4">
    <source>
        <dbReference type="Proteomes" id="UP001373714"/>
    </source>
</evidence>
<dbReference type="AlphaFoldDB" id="A0AAV9U3I0"/>